<organism evidence="2">
    <name type="scientific">Coccidioides posadasii (strain RMSCC 757 / Silveira)</name>
    <name type="common">Valley fever fungus</name>
    <dbReference type="NCBI Taxonomy" id="443226"/>
    <lineage>
        <taxon>Eukaryota</taxon>
        <taxon>Fungi</taxon>
        <taxon>Dikarya</taxon>
        <taxon>Ascomycota</taxon>
        <taxon>Pezizomycotina</taxon>
        <taxon>Eurotiomycetes</taxon>
        <taxon>Eurotiomycetidae</taxon>
        <taxon>Onygenales</taxon>
        <taxon>Onygenaceae</taxon>
        <taxon>Coccidioides</taxon>
    </lineage>
</organism>
<gene>
    <name evidence="1" type="ORF">CPSG_09137</name>
</gene>
<dbReference type="OrthoDB" id="10468434at2759"/>
<dbReference type="HOGENOM" id="CLU_084812_0_0_1"/>
<reference evidence="2" key="2">
    <citation type="submission" date="2010-03" db="EMBL/GenBank/DDBJ databases">
        <title>The genome sequence of Coccidioides posadasii strain Silveira.</title>
        <authorList>
            <consortium name="The Broad Institute Genome Sequencing Center for Infectious Disease"/>
            <person name="Neafsey D."/>
            <person name="Orbach M."/>
            <person name="Henn M.R."/>
            <person name="Cole G.T."/>
            <person name="Galgiani J."/>
            <person name="Gardner M.J."/>
            <person name="Kirkland T.N."/>
            <person name="Taylor J.W."/>
            <person name="Young S.K."/>
            <person name="Zeng Q."/>
            <person name="Koehrsen M."/>
            <person name="Alvarado L."/>
            <person name="Berlin A."/>
            <person name="Borenstein D."/>
            <person name="Chapman S.B."/>
            <person name="Chen Z."/>
            <person name="Engels R."/>
            <person name="Freedman E."/>
            <person name="Gellesch M."/>
            <person name="Goldberg J."/>
            <person name="Griggs A."/>
            <person name="Gujja S."/>
            <person name="Heilman E."/>
            <person name="Heiman D."/>
            <person name="Howarth C."/>
            <person name="Jen D."/>
            <person name="Larson L."/>
            <person name="Mehta T."/>
            <person name="Neiman D."/>
            <person name="Park D."/>
            <person name="Pearson M."/>
            <person name="Richards J."/>
            <person name="Roberts A."/>
            <person name="Saif S."/>
            <person name="Shea T."/>
            <person name="Shenoy N."/>
            <person name="Sisk P."/>
            <person name="Stolte C."/>
            <person name="Sykes S."/>
            <person name="Walk T."/>
            <person name="White J."/>
            <person name="Yandava C."/>
            <person name="Haas B."/>
            <person name="Nusbaum C."/>
            <person name="Birren B."/>
        </authorList>
    </citation>
    <scope>NUCLEOTIDE SEQUENCE [LARGE SCALE GENOMIC DNA]</scope>
    <source>
        <strain evidence="2">RMSCC 757 / Silveira</strain>
    </source>
</reference>
<dbReference type="VEuPathDB" id="FungiDB:CPSG_09137"/>
<proteinExistence type="predicted"/>
<dbReference type="AlphaFoldDB" id="E9DH65"/>
<dbReference type="Proteomes" id="UP000002497">
    <property type="component" value="Unassembled WGS sequence"/>
</dbReference>
<reference evidence="2" key="1">
    <citation type="journal article" date="2010" name="Genome Res.">
        <title>Population genomic sequencing of Coccidioides fungi reveals recent hybridization and transposon control.</title>
        <authorList>
            <person name="Neafsey D.E."/>
            <person name="Barker B.M."/>
            <person name="Sharpton T.J."/>
            <person name="Stajich J.E."/>
            <person name="Park D.J."/>
            <person name="Whiston E."/>
            <person name="Hung C.-Y."/>
            <person name="McMahan C."/>
            <person name="White J."/>
            <person name="Sykes S."/>
            <person name="Heiman D."/>
            <person name="Young S."/>
            <person name="Zeng Q."/>
            <person name="Abouelleil A."/>
            <person name="Aftuck L."/>
            <person name="Bessette D."/>
            <person name="Brown A."/>
            <person name="FitzGerald M."/>
            <person name="Lui A."/>
            <person name="Macdonald J.P."/>
            <person name="Priest M."/>
            <person name="Orbach M.J."/>
            <person name="Galgiani J.N."/>
            <person name="Kirkland T.N."/>
            <person name="Cole G.T."/>
            <person name="Birren B.W."/>
            <person name="Henn M.R."/>
            <person name="Taylor J.W."/>
            <person name="Rounsley S.D."/>
        </authorList>
    </citation>
    <scope>NUCLEOTIDE SEQUENCE [LARGE SCALE GENOMIC DNA]</scope>
    <source>
        <strain evidence="2">RMSCC 757 / Silveira</strain>
    </source>
</reference>
<dbReference type="EMBL" id="GL636507">
    <property type="protein sequence ID" value="EFW14287.1"/>
    <property type="molecule type" value="Genomic_DNA"/>
</dbReference>
<evidence type="ECO:0000313" key="1">
    <source>
        <dbReference type="EMBL" id="EFW14287.1"/>
    </source>
</evidence>
<name>E9DH65_COCPS</name>
<sequence length="197" mass="22120">MLLLKDSVAHNKEDTLSCSICVYSMFTDCLDEESTIKLVCQLLQLQEEYHSFDTADPCHPYNIKCMSILVHEFHGLDSGATKYCCCQVTSIVEEPSMKHHHPASHHVVKTMDLMSEMESTKDSLSEFSHSSSPVCTVLSQVENKVVNIQVSLDYLTTCLTSGTKALQDSTEISLIDLLYHLTCSQTNFCLGQPHIFY</sequence>
<keyword evidence="2" id="KW-1185">Reference proteome</keyword>
<accession>E9DH65</accession>
<evidence type="ECO:0000313" key="2">
    <source>
        <dbReference type="Proteomes" id="UP000002497"/>
    </source>
</evidence>
<protein>
    <submittedName>
        <fullName evidence="1">Uncharacterized protein</fullName>
    </submittedName>
</protein>